<feature type="site" description="Important for substrate specificity" evidence="4">
    <location>
        <position position="14"/>
    </location>
</feature>
<organism evidence="5 6">
    <name type="scientific">Elongatibacter sediminis</name>
    <dbReference type="NCBI Taxonomy" id="3119006"/>
    <lineage>
        <taxon>Bacteria</taxon>
        <taxon>Pseudomonadati</taxon>
        <taxon>Pseudomonadota</taxon>
        <taxon>Gammaproteobacteria</taxon>
        <taxon>Chromatiales</taxon>
        <taxon>Wenzhouxiangellaceae</taxon>
        <taxon>Elongatibacter</taxon>
    </lineage>
</organism>
<evidence type="ECO:0000256" key="2">
    <source>
        <dbReference type="ARBA" id="ARBA00022801"/>
    </source>
</evidence>
<dbReference type="GO" id="GO:0005737">
    <property type="term" value="C:cytoplasm"/>
    <property type="evidence" value="ECO:0007669"/>
    <property type="project" value="UniProtKB-SubCell"/>
</dbReference>
<evidence type="ECO:0000256" key="3">
    <source>
        <dbReference type="ARBA" id="ARBA00023080"/>
    </source>
</evidence>
<protein>
    <recommendedName>
        <fullName evidence="4">dTTP/UTP pyrophosphatase</fullName>
        <shortName evidence="4">dTTPase/UTPase</shortName>
        <ecNumber evidence="4">3.6.1.9</ecNumber>
    </recommendedName>
    <alternativeName>
        <fullName evidence="4">Nucleoside triphosphate pyrophosphatase</fullName>
    </alternativeName>
    <alternativeName>
        <fullName evidence="4">Nucleotide pyrophosphatase</fullName>
        <shortName evidence="4">Nucleotide PPase</shortName>
    </alternativeName>
</protein>
<dbReference type="PANTHER" id="PTHR43213:SF5">
    <property type="entry name" value="BIFUNCTIONAL DTTP_UTP PYROPHOSPHATASE_METHYLTRANSFERASE PROTEIN-RELATED"/>
    <property type="match status" value="1"/>
</dbReference>
<dbReference type="EC" id="3.6.1.9" evidence="4"/>
<name>A0AAW9RFB7_9GAMM</name>
<comment type="function">
    <text evidence="4">Nucleoside triphosphate pyrophosphatase that hydrolyzes dTTP and UTP. May have a dual role in cell division arrest and in preventing the incorporation of modified nucleotides into cellular nucleic acids.</text>
</comment>
<evidence type="ECO:0000313" key="6">
    <source>
        <dbReference type="Proteomes" id="UP001359886"/>
    </source>
</evidence>
<keyword evidence="2 4" id="KW-0378">Hydrolase</keyword>
<dbReference type="CDD" id="cd00555">
    <property type="entry name" value="Maf"/>
    <property type="match status" value="1"/>
</dbReference>
<keyword evidence="3 4" id="KW-0546">Nucleotide metabolism</keyword>
<accession>A0AAW9RFB7</accession>
<dbReference type="InterPro" id="IPR003697">
    <property type="entry name" value="Maf-like"/>
</dbReference>
<comment type="similarity">
    <text evidence="4">Belongs to the Maf family. YhdE subfamily.</text>
</comment>
<dbReference type="HAMAP" id="MF_00528">
    <property type="entry name" value="Maf"/>
    <property type="match status" value="1"/>
</dbReference>
<dbReference type="GO" id="GO:0009117">
    <property type="term" value="P:nucleotide metabolic process"/>
    <property type="evidence" value="ECO:0007669"/>
    <property type="project" value="UniProtKB-KW"/>
</dbReference>
<dbReference type="GO" id="GO:0047429">
    <property type="term" value="F:nucleoside triphosphate diphosphatase activity"/>
    <property type="evidence" value="ECO:0007669"/>
    <property type="project" value="UniProtKB-EC"/>
</dbReference>
<comment type="subcellular location">
    <subcellularLocation>
        <location evidence="4">Cytoplasm</location>
    </subcellularLocation>
</comment>
<keyword evidence="4" id="KW-0963">Cytoplasm</keyword>
<sequence length="199" mass="21344">MKNPSLILASASPRRRDLLNQLGIAHRVEPADIDETPYPGEPPADYVIRMATEKAEAVRSRFDGYGGILAADTTVVLDGSMLGKPADETEAAGMLHRLSGRTHEVMSAVALLTPDGKSRSALNVSRVAFAPLDDEWIRAYCATGEPLDKAGAYGVQGRAAARIRHLEGSFHCVMGLPLYETTGLLHAAGWDLRPGVNPE</sequence>
<feature type="site" description="Important for substrate specificity" evidence="4">
    <location>
        <position position="156"/>
    </location>
</feature>
<evidence type="ECO:0000256" key="4">
    <source>
        <dbReference type="HAMAP-Rule" id="MF_00528"/>
    </source>
</evidence>
<dbReference type="InterPro" id="IPR029001">
    <property type="entry name" value="ITPase-like_fam"/>
</dbReference>
<dbReference type="EMBL" id="JAZHOG010000008">
    <property type="protein sequence ID" value="MEJ8568456.1"/>
    <property type="molecule type" value="Genomic_DNA"/>
</dbReference>
<dbReference type="SUPFAM" id="SSF52972">
    <property type="entry name" value="ITPase-like"/>
    <property type="match status" value="1"/>
</dbReference>
<dbReference type="NCBIfam" id="TIGR00172">
    <property type="entry name" value="maf"/>
    <property type="match status" value="1"/>
</dbReference>
<dbReference type="Pfam" id="PF02545">
    <property type="entry name" value="Maf"/>
    <property type="match status" value="1"/>
</dbReference>
<feature type="site" description="Important for substrate specificity" evidence="4">
    <location>
        <position position="73"/>
    </location>
</feature>
<dbReference type="AlphaFoldDB" id="A0AAW9RFB7"/>
<comment type="caution">
    <text evidence="5">The sequence shown here is derived from an EMBL/GenBank/DDBJ whole genome shotgun (WGS) entry which is preliminary data.</text>
</comment>
<evidence type="ECO:0000313" key="5">
    <source>
        <dbReference type="EMBL" id="MEJ8568456.1"/>
    </source>
</evidence>
<keyword evidence="6" id="KW-1185">Reference proteome</keyword>
<dbReference type="Proteomes" id="UP001359886">
    <property type="component" value="Unassembled WGS sequence"/>
</dbReference>
<dbReference type="RefSeq" id="WP_354695779.1">
    <property type="nucleotide sequence ID" value="NZ_JAZHOG010000008.1"/>
</dbReference>
<reference evidence="5 6" key="1">
    <citation type="submission" date="2024-02" db="EMBL/GenBank/DDBJ databases">
        <title>A novel Wenzhouxiangellaceae bacterium, isolated from coastal sediments.</title>
        <authorList>
            <person name="Du Z.-J."/>
            <person name="Ye Y.-Q."/>
            <person name="Zhang X.-Y."/>
        </authorList>
    </citation>
    <scope>NUCLEOTIDE SEQUENCE [LARGE SCALE GENOMIC DNA]</scope>
    <source>
        <strain evidence="5 6">CH-27</strain>
    </source>
</reference>
<comment type="cofactor">
    <cofactor evidence="1 4">
        <name>a divalent metal cation</name>
        <dbReference type="ChEBI" id="CHEBI:60240"/>
    </cofactor>
</comment>
<dbReference type="PANTHER" id="PTHR43213">
    <property type="entry name" value="BIFUNCTIONAL DTTP/UTP PYROPHOSPHATASE/METHYLTRANSFERASE PROTEIN-RELATED"/>
    <property type="match status" value="1"/>
</dbReference>
<gene>
    <name evidence="5" type="ORF">V3330_12545</name>
</gene>
<comment type="catalytic activity">
    <reaction evidence="4">
        <text>dTTP + H2O = dTMP + diphosphate + H(+)</text>
        <dbReference type="Rhea" id="RHEA:28534"/>
        <dbReference type="ChEBI" id="CHEBI:15377"/>
        <dbReference type="ChEBI" id="CHEBI:15378"/>
        <dbReference type="ChEBI" id="CHEBI:33019"/>
        <dbReference type="ChEBI" id="CHEBI:37568"/>
        <dbReference type="ChEBI" id="CHEBI:63528"/>
        <dbReference type="EC" id="3.6.1.9"/>
    </reaction>
</comment>
<proteinExistence type="inferred from homology"/>
<evidence type="ECO:0000256" key="1">
    <source>
        <dbReference type="ARBA" id="ARBA00001968"/>
    </source>
</evidence>
<dbReference type="Gene3D" id="3.90.950.10">
    <property type="match status" value="1"/>
</dbReference>
<comment type="caution">
    <text evidence="4">Lacks conserved residue(s) required for the propagation of feature annotation.</text>
</comment>
<dbReference type="PIRSF" id="PIRSF006305">
    <property type="entry name" value="Maf"/>
    <property type="match status" value="1"/>
</dbReference>
<comment type="catalytic activity">
    <reaction evidence="4">
        <text>UTP + H2O = UMP + diphosphate + H(+)</text>
        <dbReference type="Rhea" id="RHEA:29395"/>
        <dbReference type="ChEBI" id="CHEBI:15377"/>
        <dbReference type="ChEBI" id="CHEBI:15378"/>
        <dbReference type="ChEBI" id="CHEBI:33019"/>
        <dbReference type="ChEBI" id="CHEBI:46398"/>
        <dbReference type="ChEBI" id="CHEBI:57865"/>
        <dbReference type="EC" id="3.6.1.9"/>
    </reaction>
</comment>
<feature type="active site" description="Proton acceptor" evidence="4">
    <location>
        <position position="72"/>
    </location>
</feature>